<keyword evidence="2" id="KW-0472">Membrane</keyword>
<keyword evidence="2" id="KW-0812">Transmembrane</keyword>
<comment type="caution">
    <text evidence="3">The sequence shown here is derived from an EMBL/GenBank/DDBJ whole genome shotgun (WGS) entry which is preliminary data.</text>
</comment>
<keyword evidence="4" id="KW-1185">Reference proteome</keyword>
<reference evidence="4" key="1">
    <citation type="journal article" date="2019" name="Int. J. Syst. Evol. Microbiol.">
        <title>The Global Catalogue of Microorganisms (GCM) 10K type strain sequencing project: providing services to taxonomists for standard genome sequencing and annotation.</title>
        <authorList>
            <consortium name="The Broad Institute Genomics Platform"/>
            <consortium name="The Broad Institute Genome Sequencing Center for Infectious Disease"/>
            <person name="Wu L."/>
            <person name="Ma J."/>
        </authorList>
    </citation>
    <scope>NUCLEOTIDE SEQUENCE [LARGE SCALE GENOMIC DNA]</scope>
    <source>
        <strain evidence="4">CGMCC 1.12859</strain>
    </source>
</reference>
<feature type="region of interest" description="Disordered" evidence="1">
    <location>
        <begin position="1"/>
        <end position="65"/>
    </location>
</feature>
<protein>
    <submittedName>
        <fullName evidence="3">Uncharacterized protein</fullName>
    </submittedName>
</protein>
<sequence length="288" mass="29171">MSEQNPYGAPQPGPPYGAPPPQPGYGPPQPGWGAGGIPPQQPPAYPAAGYGVPQQQWGGGAVPPPPPKSRRTLWVVLGCVSGAILLGGGLLGYFVYDAVSKSGQDPSGSPSASASTGTGSGSGSGKAGSYTMALPSSFQGLPRNDDNPLAQNLKQGLATSLGQGGLSPTPVSTVYTDGHKVVAVFGGYGTILAPSLQVDEFFTSFEKGAKAQGTTFSDRREFSPGPRGGRLSCEIMHAPTEDDSLCVWADGSTLVAVLTGEAAQQGDVDLDAAAASAREMRTAAEVPK</sequence>
<dbReference type="RefSeq" id="WP_380231225.1">
    <property type="nucleotide sequence ID" value="NZ_JBHSVH010000002.1"/>
</dbReference>
<name>A0ABW2FXG5_9ACTN</name>
<accession>A0ABW2FXG5</accession>
<gene>
    <name evidence="3" type="ORF">ACFQMG_14575</name>
</gene>
<organism evidence="3 4">
    <name type="scientific">Kitasatospora paranensis</name>
    <dbReference type="NCBI Taxonomy" id="258053"/>
    <lineage>
        <taxon>Bacteria</taxon>
        <taxon>Bacillati</taxon>
        <taxon>Actinomycetota</taxon>
        <taxon>Actinomycetes</taxon>
        <taxon>Kitasatosporales</taxon>
        <taxon>Streptomycetaceae</taxon>
        <taxon>Kitasatospora</taxon>
    </lineage>
</organism>
<evidence type="ECO:0000256" key="1">
    <source>
        <dbReference type="SAM" id="MobiDB-lite"/>
    </source>
</evidence>
<dbReference type="Proteomes" id="UP001596435">
    <property type="component" value="Unassembled WGS sequence"/>
</dbReference>
<evidence type="ECO:0000313" key="3">
    <source>
        <dbReference type="EMBL" id="MFC7180779.1"/>
    </source>
</evidence>
<feature type="region of interest" description="Disordered" evidence="1">
    <location>
        <begin position="102"/>
        <end position="128"/>
    </location>
</feature>
<proteinExistence type="predicted"/>
<keyword evidence="2" id="KW-1133">Transmembrane helix</keyword>
<evidence type="ECO:0000313" key="4">
    <source>
        <dbReference type="Proteomes" id="UP001596435"/>
    </source>
</evidence>
<feature type="compositionally biased region" description="Pro residues" evidence="1">
    <location>
        <begin position="9"/>
        <end position="30"/>
    </location>
</feature>
<dbReference type="EMBL" id="JBHTAJ010000023">
    <property type="protein sequence ID" value="MFC7180779.1"/>
    <property type="molecule type" value="Genomic_DNA"/>
</dbReference>
<evidence type="ECO:0000256" key="2">
    <source>
        <dbReference type="SAM" id="Phobius"/>
    </source>
</evidence>
<feature type="transmembrane region" description="Helical" evidence="2">
    <location>
        <begin position="73"/>
        <end position="96"/>
    </location>
</feature>
<feature type="compositionally biased region" description="Low complexity" evidence="1">
    <location>
        <begin position="106"/>
        <end position="117"/>
    </location>
</feature>